<dbReference type="GO" id="GO:0005524">
    <property type="term" value="F:ATP binding"/>
    <property type="evidence" value="ECO:0007669"/>
    <property type="project" value="UniProtKB-KW"/>
</dbReference>
<dbReference type="GO" id="GO:0003677">
    <property type="term" value="F:DNA binding"/>
    <property type="evidence" value="ECO:0007669"/>
    <property type="project" value="InterPro"/>
</dbReference>
<evidence type="ECO:0000313" key="14">
    <source>
        <dbReference type="EMBL" id="TSC94107.1"/>
    </source>
</evidence>
<evidence type="ECO:0000259" key="13">
    <source>
        <dbReference type="SMART" id="SM00382"/>
    </source>
</evidence>
<evidence type="ECO:0000256" key="7">
    <source>
        <dbReference type="ARBA" id="ARBA00022833"/>
    </source>
</evidence>
<dbReference type="SUPFAM" id="SSF52540">
    <property type="entry name" value="P-loop containing nucleoside triphosphate hydrolases"/>
    <property type="match status" value="1"/>
</dbReference>
<keyword evidence="2 11" id="KW-0808">Transferase</keyword>
<dbReference type="GO" id="GO:0003887">
    <property type="term" value="F:DNA-directed DNA polymerase activity"/>
    <property type="evidence" value="ECO:0007669"/>
    <property type="project" value="UniProtKB-KW"/>
</dbReference>
<dbReference type="SMART" id="SM00382">
    <property type="entry name" value="AAA"/>
    <property type="match status" value="1"/>
</dbReference>
<keyword evidence="5" id="KW-0479">Metal-binding</keyword>
<comment type="subunit">
    <text evidence="11">DNA polymerase III contains a core (composed of alpha, epsilon and theta chains) that associates with a tau subunit. This core dimerizes to form the POLIII' complex. PolIII' associates with the gamma complex (composed of gamma, delta, delta', psi and chi chains) and with the beta chain to form the complete DNA polymerase III complex.</text>
</comment>
<dbReference type="InterPro" id="IPR048448">
    <property type="entry name" value="DnaX-like_C"/>
</dbReference>
<dbReference type="Gene3D" id="1.10.8.60">
    <property type="match status" value="1"/>
</dbReference>
<evidence type="ECO:0000256" key="5">
    <source>
        <dbReference type="ARBA" id="ARBA00022723"/>
    </source>
</evidence>
<accession>A0A554LML7</accession>
<dbReference type="PANTHER" id="PTHR11669:SF0">
    <property type="entry name" value="PROTEIN STICHEL-LIKE 2"/>
    <property type="match status" value="1"/>
</dbReference>
<dbReference type="FunFam" id="3.40.50.300:FF:000014">
    <property type="entry name" value="DNA polymerase III subunit gamma/tau"/>
    <property type="match status" value="1"/>
</dbReference>
<name>A0A554LML7_9BACT</name>
<dbReference type="GO" id="GO:0046872">
    <property type="term" value="F:metal ion binding"/>
    <property type="evidence" value="ECO:0007669"/>
    <property type="project" value="UniProtKB-KW"/>
</dbReference>
<dbReference type="InterPro" id="IPR001270">
    <property type="entry name" value="ClpA/B"/>
</dbReference>
<comment type="function">
    <text evidence="11">DNA polymerase III is a complex, multichain enzyme responsible for most of the replicative synthesis in bacteria. This DNA polymerase also exhibits 3' to 5' exonuclease activity.</text>
</comment>
<evidence type="ECO:0000256" key="6">
    <source>
        <dbReference type="ARBA" id="ARBA00022741"/>
    </source>
</evidence>
<dbReference type="Proteomes" id="UP000316495">
    <property type="component" value="Unassembled WGS sequence"/>
</dbReference>
<comment type="catalytic activity">
    <reaction evidence="10 11">
        <text>DNA(n) + a 2'-deoxyribonucleoside 5'-triphosphate = DNA(n+1) + diphosphate</text>
        <dbReference type="Rhea" id="RHEA:22508"/>
        <dbReference type="Rhea" id="RHEA-COMP:17339"/>
        <dbReference type="Rhea" id="RHEA-COMP:17340"/>
        <dbReference type="ChEBI" id="CHEBI:33019"/>
        <dbReference type="ChEBI" id="CHEBI:61560"/>
        <dbReference type="ChEBI" id="CHEBI:173112"/>
        <dbReference type="EC" id="2.7.7.7"/>
    </reaction>
</comment>
<evidence type="ECO:0000256" key="11">
    <source>
        <dbReference type="RuleBase" id="RU364063"/>
    </source>
</evidence>
<sequence>MIPSVLISDNRSVVVYTSIIFIMPSLYRKYRPQKFADLSGEDHIRDTFLVAIKEDKISHAYLFSGPRGTGKTTVARLLAKAVNCQAKTKTGEPCNECNSCEEITLGKNLDIIEIDAASNRGIDEVRELRDKVKYAPTKSKYKVYIIDEVHMLTMPAFNALLKTLEEPPSHAIFILATTDPQKVPATILSRVIRFDFRRIDKEQIALNLKKIAESEKISAGEEIFEQLAILADGSHRDGISIFEQVSSSGKKLTLEILFSILGLSQEGEAVEIVDSVISADSDGAIKKVSNLLQSGVSAEQINKSIVGVLRRSLIYKISPDLAKKESTKEQIEGVKKFAEKISREKLNQILTIFILAQALFKETSIRSLPIEMAIVEASAVATSQVEPAKEVKIVEPKKDIVTEKKPAVEVVGQKVAIAESVEAPIIEKTVSEDLWKKILAEIKNHNHSLQALLRDAYPKGVADGKLLLGVKFKFHADKISESKNCQILESVVSEILGGKIQIACQVEEKKPKPAEKSSGGNEDLEKAAEEMFETE</sequence>
<evidence type="ECO:0000313" key="15">
    <source>
        <dbReference type="Proteomes" id="UP000316495"/>
    </source>
</evidence>
<dbReference type="SUPFAM" id="SSF48019">
    <property type="entry name" value="post-AAA+ oligomerization domain-like"/>
    <property type="match status" value="1"/>
</dbReference>
<feature type="region of interest" description="Disordered" evidence="12">
    <location>
        <begin position="507"/>
        <end position="535"/>
    </location>
</feature>
<evidence type="ECO:0000256" key="8">
    <source>
        <dbReference type="ARBA" id="ARBA00022840"/>
    </source>
</evidence>
<evidence type="ECO:0000256" key="9">
    <source>
        <dbReference type="ARBA" id="ARBA00022932"/>
    </source>
</evidence>
<dbReference type="InterPro" id="IPR012763">
    <property type="entry name" value="DNA_pol_III_sug/sutau_N"/>
</dbReference>
<keyword evidence="6 11" id="KW-0547">Nucleotide-binding</keyword>
<reference evidence="14 15" key="1">
    <citation type="submission" date="2017-07" db="EMBL/GenBank/DDBJ databases">
        <title>Mechanisms for carbon and nitrogen cycling indicate functional differentiation within the Candidate Phyla Radiation.</title>
        <authorList>
            <person name="Danczak R.E."/>
            <person name="Johnston M.D."/>
            <person name="Kenah C."/>
            <person name="Slattery M."/>
            <person name="Wrighton K.C."/>
            <person name="Wilkins M.J."/>
        </authorList>
    </citation>
    <scope>NUCLEOTIDE SEQUENCE [LARGE SCALE GENOMIC DNA]</scope>
    <source>
        <strain evidence="14">Athens1014_28</strain>
    </source>
</reference>
<gene>
    <name evidence="11" type="primary">dnaX</name>
    <name evidence="14" type="ORF">Athens101428_419</name>
</gene>
<dbReference type="Gene3D" id="3.30.300.180">
    <property type="match status" value="1"/>
</dbReference>
<protein>
    <recommendedName>
        <fullName evidence="11">DNA polymerase III subunit gamma/tau</fullName>
        <ecNumber evidence="11">2.7.7.7</ecNumber>
    </recommendedName>
</protein>
<evidence type="ECO:0000256" key="2">
    <source>
        <dbReference type="ARBA" id="ARBA00022679"/>
    </source>
</evidence>
<dbReference type="GO" id="GO:0006261">
    <property type="term" value="P:DNA-templated DNA replication"/>
    <property type="evidence" value="ECO:0007669"/>
    <property type="project" value="TreeGrafter"/>
</dbReference>
<keyword evidence="7" id="KW-0862">Zinc</keyword>
<evidence type="ECO:0000256" key="3">
    <source>
        <dbReference type="ARBA" id="ARBA00022695"/>
    </source>
</evidence>
<dbReference type="CDD" id="cd00009">
    <property type="entry name" value="AAA"/>
    <property type="match status" value="1"/>
</dbReference>
<feature type="domain" description="AAA+ ATPase" evidence="13">
    <location>
        <begin position="57"/>
        <end position="209"/>
    </location>
</feature>
<dbReference type="InterPro" id="IPR038454">
    <property type="entry name" value="DnaA_N_sf"/>
</dbReference>
<dbReference type="AlphaFoldDB" id="A0A554LML7"/>
<dbReference type="InterPro" id="IPR008921">
    <property type="entry name" value="DNA_pol3_clamp-load_cplx_C"/>
</dbReference>
<dbReference type="EC" id="2.7.7.7" evidence="11"/>
<keyword evidence="8 11" id="KW-0067">ATP-binding</keyword>
<dbReference type="NCBIfam" id="NF004046">
    <property type="entry name" value="PRK05563.1"/>
    <property type="match status" value="1"/>
</dbReference>
<keyword evidence="3 11" id="KW-0548">Nucleotidyltransferase</keyword>
<organism evidence="14 15">
    <name type="scientific">Candidatus Berkelbacteria bacterium Athens1014_28</name>
    <dbReference type="NCBI Taxonomy" id="2017145"/>
    <lineage>
        <taxon>Bacteria</taxon>
        <taxon>Candidatus Berkelbacteria</taxon>
    </lineage>
</organism>
<dbReference type="NCBIfam" id="TIGR02397">
    <property type="entry name" value="dnaX_nterm"/>
    <property type="match status" value="1"/>
</dbReference>
<comment type="similarity">
    <text evidence="1 11">Belongs to the DnaX/STICHEL family.</text>
</comment>
<dbReference type="Pfam" id="PF13177">
    <property type="entry name" value="DNA_pol3_delta2"/>
    <property type="match status" value="1"/>
</dbReference>
<evidence type="ECO:0000256" key="10">
    <source>
        <dbReference type="ARBA" id="ARBA00049244"/>
    </source>
</evidence>
<dbReference type="Gene3D" id="1.20.272.10">
    <property type="match status" value="1"/>
</dbReference>
<evidence type="ECO:0000256" key="4">
    <source>
        <dbReference type="ARBA" id="ARBA00022705"/>
    </source>
</evidence>
<proteinExistence type="inferred from homology"/>
<dbReference type="Gene3D" id="3.40.50.300">
    <property type="entry name" value="P-loop containing nucleotide triphosphate hydrolases"/>
    <property type="match status" value="1"/>
</dbReference>
<evidence type="ECO:0000256" key="1">
    <source>
        <dbReference type="ARBA" id="ARBA00006360"/>
    </source>
</evidence>
<keyword evidence="4 11" id="KW-0235">DNA replication</keyword>
<dbReference type="InterPro" id="IPR003593">
    <property type="entry name" value="AAA+_ATPase"/>
</dbReference>
<dbReference type="Pfam" id="PF20964">
    <property type="entry name" value="DnaX_C"/>
    <property type="match status" value="1"/>
</dbReference>
<comment type="caution">
    <text evidence="14">The sequence shown here is derived from an EMBL/GenBank/DDBJ whole genome shotgun (WGS) entry which is preliminary data.</text>
</comment>
<dbReference type="InterPro" id="IPR027417">
    <property type="entry name" value="P-loop_NTPase"/>
</dbReference>
<keyword evidence="9 11" id="KW-0239">DNA-directed DNA polymerase</keyword>
<dbReference type="EMBL" id="VMGN01000020">
    <property type="protein sequence ID" value="TSC94107.1"/>
    <property type="molecule type" value="Genomic_DNA"/>
</dbReference>
<dbReference type="Pfam" id="PF12169">
    <property type="entry name" value="DNA_pol3_gamma3"/>
    <property type="match status" value="1"/>
</dbReference>
<dbReference type="PRINTS" id="PR00300">
    <property type="entry name" value="CLPPROTEASEA"/>
</dbReference>
<dbReference type="GO" id="GO:0009360">
    <property type="term" value="C:DNA polymerase III complex"/>
    <property type="evidence" value="ECO:0007669"/>
    <property type="project" value="InterPro"/>
</dbReference>
<dbReference type="InterPro" id="IPR050238">
    <property type="entry name" value="DNA_Rep/Repair_Clamp_Loader"/>
</dbReference>
<dbReference type="InterPro" id="IPR022754">
    <property type="entry name" value="DNA_pol_III_gamma-3"/>
</dbReference>
<evidence type="ECO:0000256" key="12">
    <source>
        <dbReference type="SAM" id="MobiDB-lite"/>
    </source>
</evidence>
<dbReference type="PANTHER" id="PTHR11669">
    <property type="entry name" value="REPLICATION FACTOR C / DNA POLYMERASE III GAMMA-TAU SUBUNIT"/>
    <property type="match status" value="1"/>
</dbReference>